<gene>
    <name evidence="10" type="ORF">AWJ07_07945</name>
</gene>
<feature type="transmembrane region" description="Helical" evidence="7">
    <location>
        <begin position="178"/>
        <end position="196"/>
    </location>
</feature>
<feature type="transmembrane region" description="Helical" evidence="7">
    <location>
        <begin position="202"/>
        <end position="221"/>
    </location>
</feature>
<dbReference type="AlphaFoldDB" id="A0A106BXZ4"/>
<dbReference type="GO" id="GO:0016020">
    <property type="term" value="C:membrane"/>
    <property type="evidence" value="ECO:0007669"/>
    <property type="project" value="UniProtKB-SubCell"/>
</dbReference>
<protein>
    <submittedName>
        <fullName evidence="10">Rhomboid family intramembrane serine protease GlpG</fullName>
    </submittedName>
</protein>
<feature type="domain" description="Peptidase S54 GlpG peptidase N-terminal" evidence="9">
    <location>
        <begin position="1"/>
        <end position="83"/>
    </location>
</feature>
<dbReference type="PANTHER" id="PTHR43066">
    <property type="entry name" value="RHOMBOID-RELATED PROTEIN"/>
    <property type="match status" value="1"/>
</dbReference>
<evidence type="ECO:0000259" key="9">
    <source>
        <dbReference type="Pfam" id="PF12122"/>
    </source>
</evidence>
<dbReference type="RefSeq" id="WP_059747042.1">
    <property type="nucleotide sequence ID" value="NZ_LRDC01000040.1"/>
</dbReference>
<name>A0A106BXZ4_SHEFR</name>
<proteinExistence type="predicted"/>
<evidence type="ECO:0000259" key="8">
    <source>
        <dbReference type="Pfam" id="PF01694"/>
    </source>
</evidence>
<evidence type="ECO:0000256" key="7">
    <source>
        <dbReference type="SAM" id="Phobius"/>
    </source>
</evidence>
<dbReference type="InterPro" id="IPR022732">
    <property type="entry name" value="Peptidase_S54_GlpG_N"/>
</dbReference>
<feature type="domain" description="Peptidase S54 rhomboid" evidence="8">
    <location>
        <begin position="138"/>
        <end position="273"/>
    </location>
</feature>
<dbReference type="InterPro" id="IPR022764">
    <property type="entry name" value="Peptidase_S54_rhomboid_dom"/>
</dbReference>
<evidence type="ECO:0000313" key="11">
    <source>
        <dbReference type="Proteomes" id="UP000055702"/>
    </source>
</evidence>
<dbReference type="Gene3D" id="1.20.1540.10">
    <property type="entry name" value="Rhomboid-like"/>
    <property type="match status" value="1"/>
</dbReference>
<dbReference type="InterPro" id="IPR038236">
    <property type="entry name" value="GlpG_N_sf"/>
</dbReference>
<sequence length="283" mass="30750">MIEIGQLPNARAAQAFIDYLKGLNIQCHAVTHSQGVGLIITNPADENQARTELIEFAKNPYDSKYLQASWDNGATDTKFDYGPGTKGLIQQFMTGAGPLTLVCFFACVAVFAGMNLGFADAIFTKLSFFSAVADSDVNQVWRVFTPSLMHFSAMHIIFNLLWWWYLGGKIETNLGTRPLLFLLVAAGTLPNIVQFYMTGPNFGGLSGVVYAVVGYTWLMGIRKPSCGISLPQSYMGFMLVWLVLGFTDVLGMPIANGAHIAGLCVGLAQALFDSRTSPTTKTS</sequence>
<organism evidence="10">
    <name type="scientific">Shewanella frigidimarina</name>
    <dbReference type="NCBI Taxonomy" id="56812"/>
    <lineage>
        <taxon>Bacteria</taxon>
        <taxon>Pseudomonadati</taxon>
        <taxon>Pseudomonadota</taxon>
        <taxon>Gammaproteobacteria</taxon>
        <taxon>Alteromonadales</taxon>
        <taxon>Shewanellaceae</taxon>
        <taxon>Shewanella</taxon>
    </lineage>
</organism>
<evidence type="ECO:0000313" key="10">
    <source>
        <dbReference type="EMBL" id="KVX00674.1"/>
    </source>
</evidence>
<evidence type="ECO:0000256" key="1">
    <source>
        <dbReference type="ARBA" id="ARBA00004141"/>
    </source>
</evidence>
<keyword evidence="6 7" id="KW-0472">Membrane</keyword>
<evidence type="ECO:0000256" key="4">
    <source>
        <dbReference type="ARBA" id="ARBA00022692"/>
    </source>
</evidence>
<comment type="caution">
    <text evidence="10">The sequence shown here is derived from an EMBL/GenBank/DDBJ whole genome shotgun (WGS) entry which is preliminary data.</text>
</comment>
<dbReference type="PANTHER" id="PTHR43066:SF26">
    <property type="entry name" value="RHOMBOID PROTEASE GLPG"/>
    <property type="match status" value="1"/>
</dbReference>
<keyword evidence="10" id="KW-0645">Protease</keyword>
<keyword evidence="5 7" id="KW-1133">Transmembrane helix</keyword>
<dbReference type="NCBIfam" id="TIGR04239">
    <property type="entry name" value="rhombo_GlpG"/>
    <property type="match status" value="1"/>
</dbReference>
<feature type="transmembrane region" description="Helical" evidence="7">
    <location>
        <begin position="143"/>
        <end position="166"/>
    </location>
</feature>
<evidence type="ECO:0000256" key="2">
    <source>
        <dbReference type="ARBA" id="ARBA00022475"/>
    </source>
</evidence>
<dbReference type="Gene3D" id="3.30.70.2350">
    <property type="match status" value="1"/>
</dbReference>
<keyword evidence="2" id="KW-1003">Cell membrane</keyword>
<dbReference type="Pfam" id="PF12122">
    <property type="entry name" value="Rhomboid_N"/>
    <property type="match status" value="1"/>
</dbReference>
<dbReference type="InterPro" id="IPR035952">
    <property type="entry name" value="Rhomboid-like_sf"/>
</dbReference>
<keyword evidence="4 7" id="KW-0812">Transmembrane</keyword>
<dbReference type="SUPFAM" id="SSF144091">
    <property type="entry name" value="Rhomboid-like"/>
    <property type="match status" value="1"/>
</dbReference>
<feature type="transmembrane region" description="Helical" evidence="7">
    <location>
        <begin position="233"/>
        <end position="255"/>
    </location>
</feature>
<evidence type="ECO:0000256" key="6">
    <source>
        <dbReference type="ARBA" id="ARBA00023136"/>
    </source>
</evidence>
<evidence type="ECO:0000256" key="3">
    <source>
        <dbReference type="ARBA" id="ARBA00022519"/>
    </source>
</evidence>
<feature type="transmembrane region" description="Helical" evidence="7">
    <location>
        <begin position="99"/>
        <end position="123"/>
    </location>
</feature>
<dbReference type="Proteomes" id="UP000055702">
    <property type="component" value="Unassembled WGS sequence"/>
</dbReference>
<keyword evidence="10" id="KW-0378">Hydrolase</keyword>
<dbReference type="GO" id="GO:0004252">
    <property type="term" value="F:serine-type endopeptidase activity"/>
    <property type="evidence" value="ECO:0007669"/>
    <property type="project" value="InterPro"/>
</dbReference>
<keyword evidence="3" id="KW-0997">Cell inner membrane</keyword>
<dbReference type="GO" id="GO:0006508">
    <property type="term" value="P:proteolysis"/>
    <property type="evidence" value="ECO:0007669"/>
    <property type="project" value="UniProtKB-KW"/>
</dbReference>
<dbReference type="EMBL" id="LRDC01000040">
    <property type="protein sequence ID" value="KVX00674.1"/>
    <property type="molecule type" value="Genomic_DNA"/>
</dbReference>
<reference evidence="10 11" key="1">
    <citation type="submission" date="2016-01" db="EMBL/GenBank/DDBJ databases">
        <title>Draft genome of the antarctic isolate Shewanella frigidimarina Ag06-30.</title>
        <authorList>
            <person name="Parmeciano Di Noto G."/>
            <person name="Vazquez S."/>
            <person name="Mac Cormack W."/>
            <person name="Iriarte A."/>
            <person name="Quiroga C."/>
        </authorList>
    </citation>
    <scope>NUCLEOTIDE SEQUENCE [LARGE SCALE GENOMIC DNA]</scope>
    <source>
        <strain evidence="10 11">Ag06-30</strain>
    </source>
</reference>
<dbReference type="InterPro" id="IPR023662">
    <property type="entry name" value="Rhomboid_protease_GlpG"/>
</dbReference>
<dbReference type="Pfam" id="PF01694">
    <property type="entry name" value="Rhomboid"/>
    <property type="match status" value="1"/>
</dbReference>
<evidence type="ECO:0000256" key="5">
    <source>
        <dbReference type="ARBA" id="ARBA00022989"/>
    </source>
</evidence>
<comment type="subcellular location">
    <subcellularLocation>
        <location evidence="1">Membrane</location>
        <topology evidence="1">Multi-pass membrane protein</topology>
    </subcellularLocation>
</comment>
<accession>A0A106BXZ4</accession>